<keyword evidence="3" id="KW-1185">Reference proteome</keyword>
<protein>
    <submittedName>
        <fullName evidence="2">Uncharacterized protein</fullName>
    </submittedName>
</protein>
<dbReference type="RefSeq" id="WP_052218835.1">
    <property type="nucleotide sequence ID" value="NZ_LGTE01000026.1"/>
</dbReference>
<accession>A0A0L6VZM2</accession>
<keyword evidence="1" id="KW-0812">Transmembrane</keyword>
<keyword evidence="1" id="KW-1133">Transmembrane helix</keyword>
<gene>
    <name evidence="2" type="ORF">Tfer_2845</name>
</gene>
<dbReference type="AlphaFoldDB" id="A0A0L6VZM2"/>
<evidence type="ECO:0000256" key="1">
    <source>
        <dbReference type="SAM" id="Phobius"/>
    </source>
</evidence>
<organism evidence="2 3">
    <name type="scientific">Thermincola ferriacetica</name>
    <dbReference type="NCBI Taxonomy" id="281456"/>
    <lineage>
        <taxon>Bacteria</taxon>
        <taxon>Bacillati</taxon>
        <taxon>Bacillota</taxon>
        <taxon>Clostridia</taxon>
        <taxon>Eubacteriales</taxon>
        <taxon>Thermincolaceae</taxon>
        <taxon>Thermincola</taxon>
    </lineage>
</organism>
<comment type="caution">
    <text evidence="2">The sequence shown here is derived from an EMBL/GenBank/DDBJ whole genome shotgun (WGS) entry which is preliminary data.</text>
</comment>
<reference evidence="3" key="1">
    <citation type="submission" date="2015-07" db="EMBL/GenBank/DDBJ databases">
        <title>Complete Genome of Thermincola ferriacetica strain Z-0001T.</title>
        <authorList>
            <person name="Lusk B."/>
            <person name="Badalamenti J.P."/>
            <person name="Parameswaran P."/>
            <person name="Bond D.R."/>
            <person name="Torres C.I."/>
        </authorList>
    </citation>
    <scope>NUCLEOTIDE SEQUENCE [LARGE SCALE GENOMIC DNA]</scope>
    <source>
        <strain evidence="3">Z-0001</strain>
    </source>
</reference>
<feature type="transmembrane region" description="Helical" evidence="1">
    <location>
        <begin position="23"/>
        <end position="50"/>
    </location>
</feature>
<feature type="transmembrane region" description="Helical" evidence="1">
    <location>
        <begin position="249"/>
        <end position="269"/>
    </location>
</feature>
<dbReference type="Proteomes" id="UP000037175">
    <property type="component" value="Unassembled WGS sequence"/>
</dbReference>
<evidence type="ECO:0000313" key="3">
    <source>
        <dbReference type="Proteomes" id="UP000037175"/>
    </source>
</evidence>
<name>A0A0L6VZM2_9FIRM</name>
<sequence>MANHFGDAFGRTFKLLTEKWQMFLYPLLGSIAGFFIVVPVAVIIGLVFFGPLVNNMMQVSNDEAARLLIQYLFSPGAAGAVVLVIFILLLMAVQAYFTGAINGVFRDAVEGLPLSVAEYFRNGLKYWFRVFAVMLVGAAIFGVPVILYLKFSIIKNLNVLLQNPDSIVPSFVMGFIAFGLIMLVITLLYNLVTYFWLPSLIVGELDFFWSLKESAKLGFKNILYLIALVVIQVLAYGILSMITNVRPNSGLLILLNIIANYIFNVYFGFYKFVWYDEMRAKPSNIESGPDAGDIFV</sequence>
<evidence type="ECO:0000313" key="2">
    <source>
        <dbReference type="EMBL" id="KNZ68593.1"/>
    </source>
</evidence>
<feature type="transmembrane region" description="Helical" evidence="1">
    <location>
        <begin position="170"/>
        <end position="189"/>
    </location>
</feature>
<dbReference type="EMBL" id="LGTE01000026">
    <property type="protein sequence ID" value="KNZ68593.1"/>
    <property type="molecule type" value="Genomic_DNA"/>
</dbReference>
<feature type="transmembrane region" description="Helical" evidence="1">
    <location>
        <begin position="126"/>
        <end position="149"/>
    </location>
</feature>
<keyword evidence="1" id="KW-0472">Membrane</keyword>
<proteinExistence type="predicted"/>
<feature type="transmembrane region" description="Helical" evidence="1">
    <location>
        <begin position="71"/>
        <end position="97"/>
    </location>
</feature>
<feature type="transmembrane region" description="Helical" evidence="1">
    <location>
        <begin position="223"/>
        <end position="243"/>
    </location>
</feature>